<evidence type="ECO:0000313" key="3">
    <source>
        <dbReference type="Proteomes" id="UP000006038"/>
    </source>
</evidence>
<sequence>MASLRVPDLIAAILERQPILAFDRTFLRRALIVEGVSTIIPPRFLEMLFGLHGDVTAAVLLRDHHRHERIGMVVFATDRDLLFAVDAAAQADGRTSYRSISMIRDHVLRDSENVVNAAVEQRRIRSSTAEAFRRTIPQRYVDADVRGDLPLRCLLLRMTEGNTAMETPGHLYAVARTTLRATGRARALAISRTARVAVVVFDDTRGIERCGDWCLDLMGLGLSLYDSGLFPLGAYAAGGQGVAVLDLIPRFCRSPEFPGSVVVLRGPGIGERDAGETCQCIEQRHPVEALLAHRAEQAVVVVLSSRDGADALAAESGEFWRRAFGTQLITAQVIGAPSPPSTPPPLPSPDEANSAPGPHPRQD</sequence>
<dbReference type="Gramene" id="OB07G28580.1">
    <property type="protein sequence ID" value="OB07G28580.1"/>
    <property type="gene ID" value="OB07G28580"/>
</dbReference>
<dbReference type="GeneID" id="107304620"/>
<dbReference type="OMA" id="HHRHERI"/>
<dbReference type="HOGENOM" id="CLU_024718_0_0_1"/>
<feature type="region of interest" description="Disordered" evidence="1">
    <location>
        <begin position="334"/>
        <end position="363"/>
    </location>
</feature>
<evidence type="ECO:0000313" key="2">
    <source>
        <dbReference type="EnsemblPlants" id="OB07G28580.1"/>
    </source>
</evidence>
<proteinExistence type="predicted"/>
<evidence type="ECO:0000256" key="1">
    <source>
        <dbReference type="SAM" id="MobiDB-lite"/>
    </source>
</evidence>
<dbReference type="OrthoDB" id="691272at2759"/>
<dbReference type="KEGG" id="obr:107304620"/>
<dbReference type="AlphaFoldDB" id="J3MN76"/>
<gene>
    <name evidence="2" type="primary">LOC107304620</name>
</gene>
<reference evidence="2" key="2">
    <citation type="submission" date="2013-04" db="UniProtKB">
        <authorList>
            <consortium name="EnsemblPlants"/>
        </authorList>
    </citation>
    <scope>IDENTIFICATION</scope>
</reference>
<protein>
    <submittedName>
        <fullName evidence="2">Uncharacterized protein</fullName>
    </submittedName>
</protein>
<feature type="compositionally biased region" description="Pro residues" evidence="1">
    <location>
        <begin position="337"/>
        <end position="348"/>
    </location>
</feature>
<dbReference type="EnsemblPlants" id="OB07G28580.1">
    <property type="protein sequence ID" value="OB07G28580.1"/>
    <property type="gene ID" value="OB07G28580"/>
</dbReference>
<keyword evidence="3" id="KW-1185">Reference proteome</keyword>
<reference evidence="2" key="1">
    <citation type="journal article" date="2013" name="Nat. Commun.">
        <title>Whole-genome sequencing of Oryza brachyantha reveals mechanisms underlying Oryza genome evolution.</title>
        <authorList>
            <person name="Chen J."/>
            <person name="Huang Q."/>
            <person name="Gao D."/>
            <person name="Wang J."/>
            <person name="Lang Y."/>
            <person name="Liu T."/>
            <person name="Li B."/>
            <person name="Bai Z."/>
            <person name="Luis Goicoechea J."/>
            <person name="Liang C."/>
            <person name="Chen C."/>
            <person name="Zhang W."/>
            <person name="Sun S."/>
            <person name="Liao Y."/>
            <person name="Zhang X."/>
            <person name="Yang L."/>
            <person name="Song C."/>
            <person name="Wang M."/>
            <person name="Shi J."/>
            <person name="Liu G."/>
            <person name="Liu J."/>
            <person name="Zhou H."/>
            <person name="Zhou W."/>
            <person name="Yu Q."/>
            <person name="An N."/>
            <person name="Chen Y."/>
            <person name="Cai Q."/>
            <person name="Wang B."/>
            <person name="Liu B."/>
            <person name="Min J."/>
            <person name="Huang Y."/>
            <person name="Wu H."/>
            <person name="Li Z."/>
            <person name="Zhang Y."/>
            <person name="Yin Y."/>
            <person name="Song W."/>
            <person name="Jiang J."/>
            <person name="Jackson S.A."/>
            <person name="Wing R.A."/>
            <person name="Wang J."/>
            <person name="Chen M."/>
        </authorList>
    </citation>
    <scope>NUCLEOTIDE SEQUENCE [LARGE SCALE GENOMIC DNA]</scope>
    <source>
        <strain evidence="2">cv. IRGC 101232</strain>
    </source>
</reference>
<dbReference type="RefSeq" id="XP_015695053.1">
    <property type="nucleotide sequence ID" value="XM_015839567.2"/>
</dbReference>
<name>J3MN76_ORYBR</name>
<dbReference type="eggNOG" id="ENOG502R5Q7">
    <property type="taxonomic scope" value="Eukaryota"/>
</dbReference>
<accession>J3MN76</accession>
<dbReference type="Proteomes" id="UP000006038">
    <property type="component" value="Chromosome 7"/>
</dbReference>
<organism evidence="2">
    <name type="scientific">Oryza brachyantha</name>
    <name type="common">malo sina</name>
    <dbReference type="NCBI Taxonomy" id="4533"/>
    <lineage>
        <taxon>Eukaryota</taxon>
        <taxon>Viridiplantae</taxon>
        <taxon>Streptophyta</taxon>
        <taxon>Embryophyta</taxon>
        <taxon>Tracheophyta</taxon>
        <taxon>Spermatophyta</taxon>
        <taxon>Magnoliopsida</taxon>
        <taxon>Liliopsida</taxon>
        <taxon>Poales</taxon>
        <taxon>Poaceae</taxon>
        <taxon>BOP clade</taxon>
        <taxon>Oryzoideae</taxon>
        <taxon>Oryzeae</taxon>
        <taxon>Oryzinae</taxon>
        <taxon>Oryza</taxon>
    </lineage>
</organism>